<name>A0AAE2ZZA0_9FIRM</name>
<keyword evidence="1" id="KW-0812">Transmembrane</keyword>
<dbReference type="Proteomes" id="UP001197795">
    <property type="component" value="Unassembled WGS sequence"/>
</dbReference>
<protein>
    <submittedName>
        <fullName evidence="2">Uncharacterized protein</fullName>
    </submittedName>
</protein>
<proteinExistence type="predicted"/>
<evidence type="ECO:0000256" key="1">
    <source>
        <dbReference type="SAM" id="Phobius"/>
    </source>
</evidence>
<gene>
    <name evidence="2" type="ORF">LKD75_01845</name>
</gene>
<feature type="transmembrane region" description="Helical" evidence="1">
    <location>
        <begin position="177"/>
        <end position="198"/>
    </location>
</feature>
<dbReference type="EMBL" id="JAJEPV010000003">
    <property type="protein sequence ID" value="MCC2118344.1"/>
    <property type="molecule type" value="Genomic_DNA"/>
</dbReference>
<keyword evidence="3" id="KW-1185">Reference proteome</keyword>
<reference evidence="2 3" key="1">
    <citation type="submission" date="2021-10" db="EMBL/GenBank/DDBJ databases">
        <title>Anaerobic single-cell dispensing facilitates the cultivation of human gut bacteria.</title>
        <authorList>
            <person name="Afrizal A."/>
        </authorList>
    </citation>
    <scope>NUCLEOTIDE SEQUENCE [LARGE SCALE GENOMIC DNA]</scope>
    <source>
        <strain evidence="2 3">CLA-AA-H273</strain>
    </source>
</reference>
<organism evidence="2 3">
    <name type="scientific">Waltera acetigignens</name>
    <dbReference type="NCBI Taxonomy" id="2981769"/>
    <lineage>
        <taxon>Bacteria</taxon>
        <taxon>Bacillati</taxon>
        <taxon>Bacillota</taxon>
        <taxon>Clostridia</taxon>
        <taxon>Lachnospirales</taxon>
        <taxon>Lachnospiraceae</taxon>
        <taxon>Waltera</taxon>
    </lineage>
</organism>
<evidence type="ECO:0000313" key="2">
    <source>
        <dbReference type="EMBL" id="MCC2118344.1"/>
    </source>
</evidence>
<keyword evidence="1" id="KW-1133">Transmembrane helix</keyword>
<keyword evidence="1" id="KW-0472">Membrane</keyword>
<evidence type="ECO:0000313" key="3">
    <source>
        <dbReference type="Proteomes" id="UP001197795"/>
    </source>
</evidence>
<dbReference type="RefSeq" id="WP_227732152.1">
    <property type="nucleotide sequence ID" value="NZ_JAJEPV010000003.1"/>
</dbReference>
<accession>A0AAE2ZZA0</accession>
<sequence length="212" mass="24430">MIKWVERGVLLAAILSMLFVWPYGGIREDKKDSSLSEDYGYTEPLQVGEYASQYFVAETDFLKTLEIAVNYNQEEERNGLLGLEIWKEDQKIYEGVIPYDAMESTTFFPAVIETRLKRGAVYEYRIVNQSISENLPQVVYTTTEKAHVPENQQLVVHEATVDGQALNRYTWREKLDAVSVLEIDSFIAIVAAMIYAVLEQWKRKEKKNNEVG</sequence>
<dbReference type="AlphaFoldDB" id="A0AAE2ZZA0"/>
<comment type="caution">
    <text evidence="2">The sequence shown here is derived from an EMBL/GenBank/DDBJ whole genome shotgun (WGS) entry which is preliminary data.</text>
</comment>